<protein>
    <recommendedName>
        <fullName evidence="3">PilZ domain-containing protein</fullName>
    </recommendedName>
</protein>
<gene>
    <name evidence="1" type="ORF">ACFOEK_14410</name>
</gene>
<dbReference type="RefSeq" id="WP_386722135.1">
    <property type="nucleotide sequence ID" value="NZ_JBHRSZ010000006.1"/>
</dbReference>
<sequence>MNQPSIKEQPQALNSSRAYDELSLATPTNAPTTGQVKQLTERVFPRIRMKAEYQICIGFDQVFSCLPSMDDAWCSNEEDSRDAQIQQESVSSEGDLLRFSSYEEVMADVASDTSDVACVEVIDVSAGGFCLEVDPRVAGYPKIGDVLGVREHNKADWKVCVIRWSRPSADGLQVGVELLAPAAFKTLLRDQYTQAVLSPAVYITGMPLVGVPDSVLLPQNRSITNGDKALVRRSGEDLPFLMDKAGLITGSVKRLFISAITAKESQERVDIAGSDIWASF</sequence>
<name>A0ABV7HEA5_9GAMM</name>
<evidence type="ECO:0000313" key="1">
    <source>
        <dbReference type="EMBL" id="MFC3152224.1"/>
    </source>
</evidence>
<dbReference type="EMBL" id="JBHRSZ010000006">
    <property type="protein sequence ID" value="MFC3152224.1"/>
    <property type="molecule type" value="Genomic_DNA"/>
</dbReference>
<evidence type="ECO:0000313" key="2">
    <source>
        <dbReference type="Proteomes" id="UP001595476"/>
    </source>
</evidence>
<evidence type="ECO:0008006" key="3">
    <source>
        <dbReference type="Google" id="ProtNLM"/>
    </source>
</evidence>
<comment type="caution">
    <text evidence="1">The sequence shown here is derived from an EMBL/GenBank/DDBJ whole genome shotgun (WGS) entry which is preliminary data.</text>
</comment>
<accession>A0ABV7HEA5</accession>
<keyword evidence="2" id="KW-1185">Reference proteome</keyword>
<reference evidence="2" key="1">
    <citation type="journal article" date="2019" name="Int. J. Syst. Evol. Microbiol.">
        <title>The Global Catalogue of Microorganisms (GCM) 10K type strain sequencing project: providing services to taxonomists for standard genome sequencing and annotation.</title>
        <authorList>
            <consortium name="The Broad Institute Genomics Platform"/>
            <consortium name="The Broad Institute Genome Sequencing Center for Infectious Disease"/>
            <person name="Wu L."/>
            <person name="Ma J."/>
        </authorList>
    </citation>
    <scope>NUCLEOTIDE SEQUENCE [LARGE SCALE GENOMIC DNA]</scope>
    <source>
        <strain evidence="2">KCTC 52438</strain>
    </source>
</reference>
<organism evidence="1 2">
    <name type="scientific">Litoribrevibacter euphylliae</name>
    <dbReference type="NCBI Taxonomy" id="1834034"/>
    <lineage>
        <taxon>Bacteria</taxon>
        <taxon>Pseudomonadati</taxon>
        <taxon>Pseudomonadota</taxon>
        <taxon>Gammaproteobacteria</taxon>
        <taxon>Oceanospirillales</taxon>
        <taxon>Oceanospirillaceae</taxon>
        <taxon>Litoribrevibacter</taxon>
    </lineage>
</organism>
<proteinExistence type="predicted"/>
<dbReference type="Proteomes" id="UP001595476">
    <property type="component" value="Unassembled WGS sequence"/>
</dbReference>